<protein>
    <submittedName>
        <fullName evidence="2">Uncharacterized protein</fullName>
    </submittedName>
</protein>
<name>A0ABD3N3E3_9STRA</name>
<accession>A0ABD3N3E3</accession>
<feature type="compositionally biased region" description="Polar residues" evidence="1">
    <location>
        <begin position="116"/>
        <end position="126"/>
    </location>
</feature>
<dbReference type="Proteomes" id="UP001530293">
    <property type="component" value="Unassembled WGS sequence"/>
</dbReference>
<dbReference type="EMBL" id="JALLBG020000054">
    <property type="protein sequence ID" value="KAL3769571.1"/>
    <property type="molecule type" value="Genomic_DNA"/>
</dbReference>
<feature type="region of interest" description="Disordered" evidence="1">
    <location>
        <begin position="103"/>
        <end position="126"/>
    </location>
</feature>
<evidence type="ECO:0000313" key="2">
    <source>
        <dbReference type="EMBL" id="KAL3769571.1"/>
    </source>
</evidence>
<dbReference type="AlphaFoldDB" id="A0ABD3N3E3"/>
<gene>
    <name evidence="2" type="ORF">ACHAWU_005523</name>
</gene>
<evidence type="ECO:0000256" key="1">
    <source>
        <dbReference type="SAM" id="MobiDB-lite"/>
    </source>
</evidence>
<evidence type="ECO:0000313" key="3">
    <source>
        <dbReference type="Proteomes" id="UP001530293"/>
    </source>
</evidence>
<sequence>MFLSPLAQPFQPMEFAIFNDGVPSSVFYGSHPDHDVIRLISDEAIDELFPPSAEEVAEMEAADEFVETMAWLSYLDECDMAARSSFAGYKKRWAARREDGLIGRPHPAKARHQESGTHSVGSETESPTTLVMYAPRNFEMRPRKVDSRVHGASSGVPKNSKGLHGHRAPIQQPRKHY</sequence>
<proteinExistence type="predicted"/>
<comment type="caution">
    <text evidence="2">The sequence shown here is derived from an EMBL/GenBank/DDBJ whole genome shotgun (WGS) entry which is preliminary data.</text>
</comment>
<organism evidence="2 3">
    <name type="scientific">Discostella pseudostelligera</name>
    <dbReference type="NCBI Taxonomy" id="259834"/>
    <lineage>
        <taxon>Eukaryota</taxon>
        <taxon>Sar</taxon>
        <taxon>Stramenopiles</taxon>
        <taxon>Ochrophyta</taxon>
        <taxon>Bacillariophyta</taxon>
        <taxon>Coscinodiscophyceae</taxon>
        <taxon>Thalassiosirophycidae</taxon>
        <taxon>Stephanodiscales</taxon>
        <taxon>Stephanodiscaceae</taxon>
        <taxon>Discostella</taxon>
    </lineage>
</organism>
<feature type="compositionally biased region" description="Basic residues" evidence="1">
    <location>
        <begin position="161"/>
        <end position="177"/>
    </location>
</feature>
<feature type="region of interest" description="Disordered" evidence="1">
    <location>
        <begin position="144"/>
        <end position="177"/>
    </location>
</feature>
<reference evidence="2 3" key="1">
    <citation type="submission" date="2024-10" db="EMBL/GenBank/DDBJ databases">
        <title>Updated reference genomes for cyclostephanoid diatoms.</title>
        <authorList>
            <person name="Roberts W.R."/>
            <person name="Alverson A.J."/>
        </authorList>
    </citation>
    <scope>NUCLEOTIDE SEQUENCE [LARGE SCALE GENOMIC DNA]</scope>
    <source>
        <strain evidence="2 3">AJA232-27</strain>
    </source>
</reference>
<keyword evidence="3" id="KW-1185">Reference proteome</keyword>